<dbReference type="EMBL" id="SSTG01000011">
    <property type="protein sequence ID" value="THG54722.1"/>
    <property type="molecule type" value="Genomic_DNA"/>
</dbReference>
<proteinExistence type="predicted"/>
<dbReference type="Proteomes" id="UP000305401">
    <property type="component" value="Unassembled WGS sequence"/>
</dbReference>
<name>A0AC61S7I0_9BACT</name>
<comment type="caution">
    <text evidence="1">The sequence shown here is derived from an EMBL/GenBank/DDBJ whole genome shotgun (WGS) entry which is preliminary data.</text>
</comment>
<gene>
    <name evidence="1" type="ORF">E5990_01900</name>
</gene>
<protein>
    <submittedName>
        <fullName evidence="1">RNA-binding S4 domain-containing protein</fullName>
    </submittedName>
</protein>
<accession>A0AC61S7I0</accession>
<evidence type="ECO:0000313" key="1">
    <source>
        <dbReference type="EMBL" id="THG54722.1"/>
    </source>
</evidence>
<reference evidence="1" key="1">
    <citation type="submission" date="2019-04" db="EMBL/GenBank/DDBJ databases">
        <title>Microbes associate with the intestines of laboratory mice.</title>
        <authorList>
            <person name="Navarre W."/>
            <person name="Wong E."/>
            <person name="Huang K.C."/>
            <person name="Tropini C."/>
            <person name="Ng K."/>
            <person name="Yu B."/>
        </authorList>
    </citation>
    <scope>NUCLEOTIDE SEQUENCE</scope>
    <source>
        <strain evidence="1">NM86_A22</strain>
    </source>
</reference>
<keyword evidence="2" id="KW-1185">Reference proteome</keyword>
<evidence type="ECO:0000313" key="2">
    <source>
        <dbReference type="Proteomes" id="UP000305401"/>
    </source>
</evidence>
<organism evidence="1 2">
    <name type="scientific">Muribaculum caecicola</name>
    <dbReference type="NCBI Taxonomy" id="3038144"/>
    <lineage>
        <taxon>Bacteria</taxon>
        <taxon>Pseudomonadati</taxon>
        <taxon>Bacteroidota</taxon>
        <taxon>Bacteroidia</taxon>
        <taxon>Bacteroidales</taxon>
        <taxon>Muribaculaceae</taxon>
        <taxon>Muribaculum</taxon>
    </lineage>
</organism>
<sequence length="150" mass="17250">MAKAEERIDKWMWATRIFKTRTIAAEACKKGRISIGDAQAKPSRTVRVGDIVKVRKPPVTYSFLVKALTENRLGAKLVPDYLENRTPQSELDLLEVIKVSGFIDRRKGLGRPTKRDSRELEKFRQDIAENSGMGWDFDFDFDDNDNELED</sequence>